<dbReference type="EMBL" id="BSXS01003222">
    <property type="protein sequence ID" value="GME80825.1"/>
    <property type="molecule type" value="Genomic_DNA"/>
</dbReference>
<sequence>MKADKQMTPMVLISLISMYAITLFMIKAGMNKINTKSLNALAKNALNNPFLVMKKPVKMIMYILMMGFTDE</sequence>
<comment type="caution">
    <text evidence="1">The sequence shown here is derived from an EMBL/GenBank/DDBJ whole genome shotgun (WGS) entry which is preliminary data.</text>
</comment>
<protein>
    <submittedName>
        <fullName evidence="1">Unnamed protein product</fullName>
    </submittedName>
</protein>
<accession>A0ACB5T3M6</accession>
<gene>
    <name evidence="1" type="ORF">Amon02_000462600</name>
</gene>
<evidence type="ECO:0000313" key="1">
    <source>
        <dbReference type="EMBL" id="GME80825.1"/>
    </source>
</evidence>
<keyword evidence="2" id="KW-1185">Reference proteome</keyword>
<name>A0ACB5T3M6_AMBMO</name>
<proteinExistence type="predicted"/>
<evidence type="ECO:0000313" key="2">
    <source>
        <dbReference type="Proteomes" id="UP001165064"/>
    </source>
</evidence>
<organism evidence="1 2">
    <name type="scientific">Ambrosiozyma monospora</name>
    <name type="common">Yeast</name>
    <name type="synonym">Endomycopsis monosporus</name>
    <dbReference type="NCBI Taxonomy" id="43982"/>
    <lineage>
        <taxon>Eukaryota</taxon>
        <taxon>Fungi</taxon>
        <taxon>Dikarya</taxon>
        <taxon>Ascomycota</taxon>
        <taxon>Saccharomycotina</taxon>
        <taxon>Pichiomycetes</taxon>
        <taxon>Pichiales</taxon>
        <taxon>Pichiaceae</taxon>
        <taxon>Ambrosiozyma</taxon>
    </lineage>
</organism>
<reference evidence="1" key="1">
    <citation type="submission" date="2023-04" db="EMBL/GenBank/DDBJ databases">
        <title>Ambrosiozyma monospora NBRC 10751.</title>
        <authorList>
            <person name="Ichikawa N."/>
            <person name="Sato H."/>
            <person name="Tonouchi N."/>
        </authorList>
    </citation>
    <scope>NUCLEOTIDE SEQUENCE</scope>
    <source>
        <strain evidence="1">NBRC 10751</strain>
    </source>
</reference>
<dbReference type="Proteomes" id="UP001165064">
    <property type="component" value="Unassembled WGS sequence"/>
</dbReference>